<dbReference type="Proteomes" id="UP000186456">
    <property type="component" value="Unassembled WGS sequence"/>
</dbReference>
<reference evidence="1 2" key="1">
    <citation type="submission" date="2016-10" db="EMBL/GenBank/DDBJ databases">
        <authorList>
            <person name="de Groot N.N."/>
        </authorList>
    </citation>
    <scope>NUCLEOTIDE SEQUENCE [LARGE SCALE GENOMIC DNA]</scope>
    <source>
        <strain evidence="1 2">StLB037</strain>
    </source>
</reference>
<organism evidence="1 2">
    <name type="scientific">Microbacterium testaceum (strain StLB037)</name>
    <dbReference type="NCBI Taxonomy" id="979556"/>
    <lineage>
        <taxon>Bacteria</taxon>
        <taxon>Bacillati</taxon>
        <taxon>Actinomycetota</taxon>
        <taxon>Actinomycetes</taxon>
        <taxon>Micrococcales</taxon>
        <taxon>Microbacteriaceae</taxon>
        <taxon>Microbacterium</taxon>
    </lineage>
</organism>
<dbReference type="RefSeq" id="WP_143017864.1">
    <property type="nucleotide sequence ID" value="NZ_FNJN01000003.1"/>
</dbReference>
<dbReference type="AlphaFoldDB" id="A0A1H0NXK7"/>
<accession>A0A1H0NXK7</accession>
<name>A0A1H0NXK7_MICTS</name>
<gene>
    <name evidence="1" type="ORF">SAMN04487788_1605</name>
</gene>
<dbReference type="EMBL" id="FNJN01000003">
    <property type="protein sequence ID" value="SDO97276.1"/>
    <property type="molecule type" value="Genomic_DNA"/>
</dbReference>
<evidence type="ECO:0000313" key="2">
    <source>
        <dbReference type="Proteomes" id="UP000186456"/>
    </source>
</evidence>
<sequence>MRTLPSVIEKHLPPLATDPHVTLPAELYDSARADHLRPRRGTPRGLRWFLEWGQPSWRCNRDR</sequence>
<evidence type="ECO:0000313" key="1">
    <source>
        <dbReference type="EMBL" id="SDO97276.1"/>
    </source>
</evidence>
<proteinExistence type="predicted"/>
<protein>
    <submittedName>
        <fullName evidence="1">Uncharacterized protein</fullName>
    </submittedName>
</protein>